<dbReference type="Proteomes" id="UP000474159">
    <property type="component" value="Unassembled WGS sequence"/>
</dbReference>
<evidence type="ECO:0000313" key="2">
    <source>
        <dbReference type="Proteomes" id="UP000474159"/>
    </source>
</evidence>
<comment type="caution">
    <text evidence="1">The sequence shown here is derived from an EMBL/GenBank/DDBJ whole genome shotgun (WGS) entry which is preliminary data.</text>
</comment>
<dbReference type="EMBL" id="VZZK01000059">
    <property type="protein sequence ID" value="KAB1070798.1"/>
    <property type="molecule type" value="Genomic_DNA"/>
</dbReference>
<gene>
    <name evidence="1" type="ORF">F6X53_29680</name>
</gene>
<evidence type="ECO:0000313" key="1">
    <source>
        <dbReference type="EMBL" id="KAB1070798.1"/>
    </source>
</evidence>
<dbReference type="RefSeq" id="WP_151005147.1">
    <property type="nucleotide sequence ID" value="NZ_BPQY01000132.1"/>
</dbReference>
<proteinExistence type="predicted"/>
<protein>
    <submittedName>
        <fullName evidence="1">Uncharacterized protein</fullName>
    </submittedName>
</protein>
<dbReference type="AlphaFoldDB" id="A0A6L3SW21"/>
<name>A0A6L3SW21_9HYPH</name>
<accession>A0A6L3SW21</accession>
<keyword evidence="2" id="KW-1185">Reference proteome</keyword>
<reference evidence="1 2" key="1">
    <citation type="submission" date="2019-09" db="EMBL/GenBank/DDBJ databases">
        <title>YIM 48816 draft genome.</title>
        <authorList>
            <person name="Jiang L."/>
        </authorList>
    </citation>
    <scope>NUCLEOTIDE SEQUENCE [LARGE SCALE GENOMIC DNA]</scope>
    <source>
        <strain evidence="1 2">YIM 48816</strain>
    </source>
</reference>
<organism evidence="1 2">
    <name type="scientific">Methylobacterium soli</name>
    <dbReference type="NCBI Taxonomy" id="553447"/>
    <lineage>
        <taxon>Bacteria</taxon>
        <taxon>Pseudomonadati</taxon>
        <taxon>Pseudomonadota</taxon>
        <taxon>Alphaproteobacteria</taxon>
        <taxon>Hyphomicrobiales</taxon>
        <taxon>Methylobacteriaceae</taxon>
        <taxon>Methylobacterium</taxon>
    </lineage>
</organism>
<sequence length="59" mass="6069">MDHLDLTVRTILALAASYQTGAILEAEKAVDTYLAAFHGFQNRKAAIDGAAPHGGTGAG</sequence>